<name>A0A176WEI1_MARPO</name>
<dbReference type="PANTHER" id="PTHR36037">
    <property type="entry name" value="RNA-DIRECTED DNA POLYMERASE (REVERSE TRANSCRIPTASE)-RELATED FAMILY PROTEIN"/>
    <property type="match status" value="1"/>
</dbReference>
<evidence type="ECO:0000313" key="3">
    <source>
        <dbReference type="Proteomes" id="UP000077202"/>
    </source>
</evidence>
<dbReference type="AlphaFoldDB" id="A0A176WEI1"/>
<comment type="caution">
    <text evidence="2">The sequence shown here is derived from an EMBL/GenBank/DDBJ whole genome shotgun (WGS) entry which is preliminary data.</text>
</comment>
<protein>
    <submittedName>
        <fullName evidence="2">Uncharacterized protein</fullName>
    </submittedName>
</protein>
<feature type="coiled-coil region" evidence="1">
    <location>
        <begin position="234"/>
        <end position="293"/>
    </location>
</feature>
<dbReference type="EMBL" id="LVLJ01001247">
    <property type="protein sequence ID" value="OAE30762.1"/>
    <property type="molecule type" value="Genomic_DNA"/>
</dbReference>
<dbReference type="PANTHER" id="PTHR36037:SF1">
    <property type="entry name" value="RNA-DIRECTED DNA POLYMERASE (REVERSE TRANSCRIPTASE)-RELATED FAMILY PROTEIN"/>
    <property type="match status" value="1"/>
</dbReference>
<evidence type="ECO:0000256" key="1">
    <source>
        <dbReference type="SAM" id="Coils"/>
    </source>
</evidence>
<accession>A0A176WEI1</accession>
<organism evidence="2 3">
    <name type="scientific">Marchantia polymorpha subsp. ruderalis</name>
    <dbReference type="NCBI Taxonomy" id="1480154"/>
    <lineage>
        <taxon>Eukaryota</taxon>
        <taxon>Viridiplantae</taxon>
        <taxon>Streptophyta</taxon>
        <taxon>Embryophyta</taxon>
        <taxon>Marchantiophyta</taxon>
        <taxon>Marchantiopsida</taxon>
        <taxon>Marchantiidae</taxon>
        <taxon>Marchantiales</taxon>
        <taxon>Marchantiaceae</taxon>
        <taxon>Marchantia</taxon>
    </lineage>
</organism>
<keyword evidence="3" id="KW-1185">Reference proteome</keyword>
<dbReference type="Proteomes" id="UP000077202">
    <property type="component" value="Unassembled WGS sequence"/>
</dbReference>
<proteinExistence type="predicted"/>
<reference evidence="2" key="1">
    <citation type="submission" date="2016-03" db="EMBL/GenBank/DDBJ databases">
        <title>Mechanisms controlling the formation of the plant cell surface in tip-growing cells are functionally conserved among land plants.</title>
        <authorList>
            <person name="Honkanen S."/>
            <person name="Jones V.A."/>
            <person name="Morieri G."/>
            <person name="Champion C."/>
            <person name="Hetherington A.J."/>
            <person name="Kelly S."/>
            <person name="Saint-Marcoux D."/>
            <person name="Proust H."/>
            <person name="Prescott H."/>
            <person name="Dolan L."/>
        </authorList>
    </citation>
    <scope>NUCLEOTIDE SEQUENCE [LARGE SCALE GENOMIC DNA]</scope>
    <source>
        <tissue evidence="2">Whole gametophyte</tissue>
    </source>
</reference>
<keyword evidence="1" id="KW-0175">Coiled coil</keyword>
<sequence length="517" mass="58339">MEEDMECTASGLKKHLDFADVTLTLPTMPLPVVQISKNDDALDISASSPDVTLEGMGQDPAIEELRGALRREAQRIRKNLAGLDGVAMLPHSYKQQINEAEIPDGSEKELENLFSSLKHEYLEVTEKQGLLELLTKFDDEKKENERWLSDDVPEIQSLRAELMSLKQSNADTIDEIETLIHTVADDMNSFENNLSLATHSLENCDLELDKMAQVGKRRDIHEDGINMIKLAETPQDLEETIRLLEEQLRQNEREYEDTEAAMKQRIEQYNLEMEELQAQARQLDKEEESLRMIVDVSGRCLRSQTLLESINDVAVIAVGDDFVELQLTTDVPTMDDPCEAASGQGVKQELKHKLYIKLFPADVPIDDLVSSTQQSQDLNVSSESTKEGENAEFGRQFAYLVTAVHHRISVFALKSASLSSASNDPRYCVEYLPDTSVITVTIPGKLNFLIEVPQGWPMHGFSLRLRSLYAVKEESPASEELLEEAMELANQMPEYARHDVLSFVQAVEKIVTERTRL</sequence>
<evidence type="ECO:0000313" key="2">
    <source>
        <dbReference type="EMBL" id="OAE30762.1"/>
    </source>
</evidence>
<gene>
    <name evidence="2" type="ORF">AXG93_4876s1030</name>
</gene>